<dbReference type="RefSeq" id="XP_040712353.1">
    <property type="nucleotide sequence ID" value="XM_040856566.1"/>
</dbReference>
<organism evidence="1 2">
    <name type="scientific">Pseudomassariella vexata</name>
    <dbReference type="NCBI Taxonomy" id="1141098"/>
    <lineage>
        <taxon>Eukaryota</taxon>
        <taxon>Fungi</taxon>
        <taxon>Dikarya</taxon>
        <taxon>Ascomycota</taxon>
        <taxon>Pezizomycotina</taxon>
        <taxon>Sordariomycetes</taxon>
        <taxon>Xylariomycetidae</taxon>
        <taxon>Amphisphaeriales</taxon>
        <taxon>Pseudomassariaceae</taxon>
        <taxon>Pseudomassariella</taxon>
    </lineage>
</organism>
<dbReference type="EMBL" id="MCFJ01000012">
    <property type="protein sequence ID" value="ORY59919.1"/>
    <property type="molecule type" value="Genomic_DNA"/>
</dbReference>
<name>A0A1Y2DL72_9PEZI</name>
<dbReference type="OrthoDB" id="5027908at2759"/>
<dbReference type="GeneID" id="63772778"/>
<reference evidence="1 2" key="1">
    <citation type="submission" date="2016-07" db="EMBL/GenBank/DDBJ databases">
        <title>Pervasive Adenine N6-methylation of Active Genes in Fungi.</title>
        <authorList>
            <consortium name="DOE Joint Genome Institute"/>
            <person name="Mondo S.J."/>
            <person name="Dannebaum R.O."/>
            <person name="Kuo R.C."/>
            <person name="Labutti K."/>
            <person name="Haridas S."/>
            <person name="Kuo A."/>
            <person name="Salamov A."/>
            <person name="Ahrendt S.R."/>
            <person name="Lipzen A."/>
            <person name="Sullivan W."/>
            <person name="Andreopoulos W.B."/>
            <person name="Clum A."/>
            <person name="Lindquist E."/>
            <person name="Daum C."/>
            <person name="Ramamoorthy G.K."/>
            <person name="Gryganskyi A."/>
            <person name="Culley D."/>
            <person name="Magnuson J.K."/>
            <person name="James T.Y."/>
            <person name="O'Malley M.A."/>
            <person name="Stajich J.E."/>
            <person name="Spatafora J.W."/>
            <person name="Visel A."/>
            <person name="Grigoriev I.V."/>
        </authorList>
    </citation>
    <scope>NUCLEOTIDE SEQUENCE [LARGE SCALE GENOMIC DNA]</scope>
    <source>
        <strain evidence="1 2">CBS 129021</strain>
    </source>
</reference>
<dbReference type="AlphaFoldDB" id="A0A1Y2DL72"/>
<dbReference type="STRING" id="1141098.A0A1Y2DL72"/>
<keyword evidence="2" id="KW-1185">Reference proteome</keyword>
<evidence type="ECO:0000313" key="2">
    <source>
        <dbReference type="Proteomes" id="UP000193689"/>
    </source>
</evidence>
<proteinExistence type="predicted"/>
<protein>
    <submittedName>
        <fullName evidence="1">Uncharacterized protein</fullName>
    </submittedName>
</protein>
<accession>A0A1Y2DL72</accession>
<dbReference type="InParanoid" id="A0A1Y2DL72"/>
<sequence>FVLEHLSNIDKVLLNCELAGATVAAEKSQWCQKEAVLVGYLCTPYGRHPDQSKVLKQYLRLIRHGGSSDISRSKAALTGRRYCGWNFPQCSHLREAGQVRHQDSEVLLYSSHSQKISCCVPFPWQKHLTCSRARGTPERKAD</sequence>
<gene>
    <name evidence="1" type="ORF">BCR38DRAFT_350493</name>
</gene>
<evidence type="ECO:0000313" key="1">
    <source>
        <dbReference type="EMBL" id="ORY59919.1"/>
    </source>
</evidence>
<dbReference type="Proteomes" id="UP000193689">
    <property type="component" value="Unassembled WGS sequence"/>
</dbReference>
<feature type="non-terminal residue" evidence="1">
    <location>
        <position position="1"/>
    </location>
</feature>
<comment type="caution">
    <text evidence="1">The sequence shown here is derived from an EMBL/GenBank/DDBJ whole genome shotgun (WGS) entry which is preliminary data.</text>
</comment>